<sequence>MYWPLAAPNVYALTKHSVLRSRSEVSRDGLPADESTSSSAGADRPPQIDTPAVNSAGADAEFEEHEIIDVKVSRGGAIFASITRHTLTIWQTKPVVALAAIERSHQSIKSYGTNTALLLRPDALIIVLQTSQGYLITYSLATDPSVKVYETRIVDSNKHTRKSSVDGYNNLKRPNSTGVSGGPGEGDGIREVNIRFRMVVRIDAGISNVLAREDELVVATQKPSALQCIRWVAESGSSQTSTELVNRMSWIGKKCTIVEMLHDRPMDLTTWITSDGRAFAVTRRTSANPDPDNPKSLFHGTCFREPTSDQDRAVRIAVNAKFSLVAIGCEDGNIDVYAVKDHIGNIAPSHKVKTPISSIGPGRLHCLVYSPDGYCLFAGYERGWATWSVYGKPGVNTFSHDQELTSANDESWLQGIKSAFWIGNGCELALLPLNDNRLWFLNVARSATTSCFSPPNVSRGLLFSSTSIMVYKGHEVENVMSLPSDMPLLQTIQIPSYYLTQQWPIKQAVISADGKYVAVAGRRGLAHYSLSSNRWKTFDDPHAENEFSVRGGMCWYQHILIASVEAANKPQIRLYSRDKSLSHTHIQHIEDLPAPAISTTVSGSDSVLVFTHDNTLLHFVIVIGANTTARLVQMGQIGFHGIIRAPSRVRAISWVIPEEQIEHGDPSQDVTTASVLFLIDGKLVLLQPSTNDRGELKYDMRLVAHNVEYYLLLRDQPSISNSLSSGQAESPGTDARDFGASFGHSLRESMWYFDGTSLNVWSDVQDVLACAPNDLERDLPQAVTIPVEFYPLCTVVAKGIVAGIDSELIQRRDINFSLFRHAARTQLFLPHLLKYHLGEFNAPAALHLSNSYQHLPYFSHGLEVLLHNVLDAEVDNPPSLPETALLPPVLSFLSAFKSYLDIVVNCTRKTELRSWETLFSYLPPVLSLFEQSLAQNKWNTAAGYLLVLYAFEQDPKDKEFQVHEFARLLRLAAQDGAWEICMEVSRFLLGIDASGETLSTALAEAGLSRGTRNGVSPQLASVDDVVAQHSIEDVAASAGRVGSRGSGSGLSSEATSRAASVSSPAVGLDYFSLQWRKDRQP</sequence>
<protein>
    <recommendedName>
        <fullName evidence="4">RIC1 C-terminal alpha solenoid region domain-containing protein</fullName>
    </recommendedName>
</protein>
<keyword evidence="5" id="KW-1185">Reference proteome</keyword>
<dbReference type="AlphaFoldDB" id="A0A6J3MDX4"/>
<dbReference type="Pfam" id="PF25440">
    <property type="entry name" value="Beta-prop_RIC1_2nd"/>
    <property type="match status" value="1"/>
</dbReference>
<feature type="domain" description="RIC1 C-terminal alpha solenoid region" evidence="4">
    <location>
        <begin position="830"/>
        <end position="1006"/>
    </location>
</feature>
<accession>A0A6J3MDX4</accession>
<dbReference type="PANTHER" id="PTHR22746">
    <property type="entry name" value="RAB6A-GEF COMPLEX PARTNER PROTEIN 1"/>
    <property type="match status" value="1"/>
</dbReference>
<dbReference type="InterPro" id="IPR036322">
    <property type="entry name" value="WD40_repeat_dom_sf"/>
</dbReference>
<gene>
    <name evidence="6" type="ORF">K489DRAFT_313645</name>
</gene>
<reference evidence="6" key="1">
    <citation type="submission" date="2020-01" db="EMBL/GenBank/DDBJ databases">
        <authorList>
            <consortium name="DOE Joint Genome Institute"/>
            <person name="Haridas S."/>
            <person name="Albert R."/>
            <person name="Binder M."/>
            <person name="Bloem J."/>
            <person name="Labutti K."/>
            <person name="Salamov A."/>
            <person name="Andreopoulos B."/>
            <person name="Baker S.E."/>
            <person name="Barry K."/>
            <person name="Bills G."/>
            <person name="Bluhm B.H."/>
            <person name="Cannon C."/>
            <person name="Castanera R."/>
            <person name="Culley D.E."/>
            <person name="Daum C."/>
            <person name="Ezra D."/>
            <person name="Gonzalez J.B."/>
            <person name="Henrissat B."/>
            <person name="Kuo A."/>
            <person name="Liang C."/>
            <person name="Lipzen A."/>
            <person name="Lutzoni F."/>
            <person name="Magnuson J."/>
            <person name="Mondo S."/>
            <person name="Nolan M."/>
            <person name="Ohm R."/>
            <person name="Pangilinan J."/>
            <person name="Park H.-J."/>
            <person name="Ramirez L."/>
            <person name="Alfaro M."/>
            <person name="Sun H."/>
            <person name="Tritt A."/>
            <person name="Yoshinaga Y."/>
            <person name="Zwiers L.-H."/>
            <person name="Turgeon B.G."/>
            <person name="Goodwin S.B."/>
            <person name="Spatafora J.W."/>
            <person name="Crous P.W."/>
            <person name="Grigoriev I.V."/>
        </authorList>
    </citation>
    <scope>NUCLEOTIDE SEQUENCE</scope>
    <source>
        <strain evidence="6">CBS 342.82</strain>
    </source>
</reference>
<evidence type="ECO:0000313" key="5">
    <source>
        <dbReference type="Proteomes" id="UP000504637"/>
    </source>
</evidence>
<dbReference type="GO" id="GO:0034066">
    <property type="term" value="C:Ric1-Rgp1 guanyl-nucleotide exchange factor complex"/>
    <property type="evidence" value="ECO:0007669"/>
    <property type="project" value="InterPro"/>
</dbReference>
<dbReference type="GO" id="GO:0042147">
    <property type="term" value="P:retrograde transport, endosome to Golgi"/>
    <property type="evidence" value="ECO:0007669"/>
    <property type="project" value="TreeGrafter"/>
</dbReference>
<name>A0A6J3MDX4_9PEZI</name>
<evidence type="ECO:0000313" key="6">
    <source>
        <dbReference type="RefSeq" id="XP_033463252.1"/>
    </source>
</evidence>
<evidence type="ECO:0000256" key="2">
    <source>
        <dbReference type="ARBA" id="ARBA00023136"/>
    </source>
</evidence>
<dbReference type="OrthoDB" id="67540at2759"/>
<feature type="region of interest" description="Disordered" evidence="3">
    <location>
        <begin position="23"/>
        <end position="53"/>
    </location>
</feature>
<dbReference type="GO" id="GO:0006886">
    <property type="term" value="P:intracellular protein transport"/>
    <property type="evidence" value="ECO:0007669"/>
    <property type="project" value="InterPro"/>
</dbReference>
<dbReference type="RefSeq" id="XP_033463252.1">
    <property type="nucleotide sequence ID" value="XM_033600954.1"/>
</dbReference>
<evidence type="ECO:0000256" key="1">
    <source>
        <dbReference type="ARBA" id="ARBA00004370"/>
    </source>
</evidence>
<evidence type="ECO:0000259" key="4">
    <source>
        <dbReference type="Pfam" id="PF07064"/>
    </source>
</evidence>
<dbReference type="GeneID" id="54358754"/>
<dbReference type="PANTHER" id="PTHR22746:SF10">
    <property type="entry name" value="GUANINE NUCLEOTIDE EXCHANGE FACTOR SUBUNIT RIC1"/>
    <property type="match status" value="1"/>
</dbReference>
<dbReference type="SUPFAM" id="SSF50978">
    <property type="entry name" value="WD40 repeat-like"/>
    <property type="match status" value="2"/>
</dbReference>
<reference evidence="6" key="2">
    <citation type="submission" date="2020-04" db="EMBL/GenBank/DDBJ databases">
        <authorList>
            <consortium name="NCBI Genome Project"/>
        </authorList>
    </citation>
    <scope>NUCLEOTIDE SEQUENCE</scope>
    <source>
        <strain evidence="6">CBS 342.82</strain>
    </source>
</reference>
<proteinExistence type="predicted"/>
<reference evidence="6" key="3">
    <citation type="submission" date="2025-08" db="UniProtKB">
        <authorList>
            <consortium name="RefSeq"/>
        </authorList>
    </citation>
    <scope>IDENTIFICATION</scope>
    <source>
        <strain evidence="6">CBS 342.82</strain>
    </source>
</reference>
<dbReference type="GO" id="GO:0000139">
    <property type="term" value="C:Golgi membrane"/>
    <property type="evidence" value="ECO:0007669"/>
    <property type="project" value="TreeGrafter"/>
</dbReference>
<organism evidence="6">
    <name type="scientific">Dissoconium aciculare CBS 342.82</name>
    <dbReference type="NCBI Taxonomy" id="1314786"/>
    <lineage>
        <taxon>Eukaryota</taxon>
        <taxon>Fungi</taxon>
        <taxon>Dikarya</taxon>
        <taxon>Ascomycota</taxon>
        <taxon>Pezizomycotina</taxon>
        <taxon>Dothideomycetes</taxon>
        <taxon>Dothideomycetidae</taxon>
        <taxon>Mycosphaerellales</taxon>
        <taxon>Dissoconiaceae</taxon>
        <taxon>Dissoconium</taxon>
    </lineage>
</organism>
<dbReference type="InterPro" id="IPR009771">
    <property type="entry name" value="RIC1_C"/>
</dbReference>
<feature type="region of interest" description="Disordered" evidence="3">
    <location>
        <begin position="160"/>
        <end position="185"/>
    </location>
</feature>
<keyword evidence="2" id="KW-0472">Membrane</keyword>
<dbReference type="Gene3D" id="2.130.10.10">
    <property type="entry name" value="YVTN repeat-like/Quinoprotein amine dehydrogenase"/>
    <property type="match status" value="1"/>
</dbReference>
<dbReference type="Pfam" id="PF07064">
    <property type="entry name" value="RIC1"/>
    <property type="match status" value="1"/>
</dbReference>
<dbReference type="InterPro" id="IPR040096">
    <property type="entry name" value="Ric1"/>
</dbReference>
<comment type="subcellular location">
    <subcellularLocation>
        <location evidence="1">Membrane</location>
    </subcellularLocation>
</comment>
<dbReference type="InterPro" id="IPR015943">
    <property type="entry name" value="WD40/YVTN_repeat-like_dom_sf"/>
</dbReference>
<dbReference type="GO" id="GO:0005829">
    <property type="term" value="C:cytosol"/>
    <property type="evidence" value="ECO:0007669"/>
    <property type="project" value="TreeGrafter"/>
</dbReference>
<evidence type="ECO:0000256" key="3">
    <source>
        <dbReference type="SAM" id="MobiDB-lite"/>
    </source>
</evidence>
<dbReference type="Proteomes" id="UP000504637">
    <property type="component" value="Unplaced"/>
</dbReference>